<proteinExistence type="predicted"/>
<reference evidence="1" key="1">
    <citation type="journal article" date="2016" name="Proc. Natl. Acad. Sci. U.S.A.">
        <title>Lipid metabolic changes in an early divergent fungus govern the establishment of a mutualistic symbiosis with endobacteria.</title>
        <authorList>
            <person name="Lastovetsky O.A."/>
            <person name="Gaspar M.L."/>
            <person name="Mondo S.J."/>
            <person name="LaButti K.M."/>
            <person name="Sandor L."/>
            <person name="Grigoriev I.V."/>
            <person name="Henry S.A."/>
            <person name="Pawlowska T.E."/>
        </authorList>
    </citation>
    <scope>NUCLEOTIDE SEQUENCE [LARGE SCALE GENOMIC DNA]</scope>
    <source>
        <strain evidence="1">ATCC 52814</strain>
    </source>
</reference>
<dbReference type="OrthoDB" id="2440573at2759"/>
<dbReference type="VEuPathDB" id="FungiDB:BCV72DRAFT_230345"/>
<gene>
    <name evidence="1" type="ORF">BCV72DRAFT_230345</name>
</gene>
<organism evidence="1">
    <name type="scientific">Rhizopus microsporus var. microsporus</name>
    <dbReference type="NCBI Taxonomy" id="86635"/>
    <lineage>
        <taxon>Eukaryota</taxon>
        <taxon>Fungi</taxon>
        <taxon>Fungi incertae sedis</taxon>
        <taxon>Mucoromycota</taxon>
        <taxon>Mucoromycotina</taxon>
        <taxon>Mucoromycetes</taxon>
        <taxon>Mucorales</taxon>
        <taxon>Mucorineae</taxon>
        <taxon>Rhizopodaceae</taxon>
        <taxon>Rhizopus</taxon>
    </lineage>
</organism>
<protein>
    <submittedName>
        <fullName evidence="1">Uncharacterized protein</fullName>
    </submittedName>
</protein>
<dbReference type="Proteomes" id="UP000242414">
    <property type="component" value="Unassembled WGS sequence"/>
</dbReference>
<sequence>MEKEENTLAHVDVIAKASQSKSPYIIPIIPMKRSANKMEKNILFCNNCSIINPILLYKSLTSHAPYSKLLCARKYIELSDYLCQLLKQDWTLSPQIKFVAAQLLAGCIL</sequence>
<name>A0A1X0QZN0_RHIZD</name>
<accession>A0A1X0QZN0</accession>
<dbReference type="AlphaFoldDB" id="A0A1X0QZN0"/>
<evidence type="ECO:0000313" key="1">
    <source>
        <dbReference type="EMBL" id="ORE05210.1"/>
    </source>
</evidence>
<dbReference type="EMBL" id="KV921950">
    <property type="protein sequence ID" value="ORE05210.1"/>
    <property type="molecule type" value="Genomic_DNA"/>
</dbReference>